<protein>
    <submittedName>
        <fullName evidence="1">Uncharacterized protein</fullName>
    </submittedName>
</protein>
<proteinExistence type="predicted"/>
<reference evidence="1" key="1">
    <citation type="submission" date="2020-05" db="EMBL/GenBank/DDBJ databases">
        <title>Large-scale comparative analyses of tick genomes elucidate their genetic diversity and vector capacities.</title>
        <authorList>
            <person name="Jia N."/>
            <person name="Wang J."/>
            <person name="Shi W."/>
            <person name="Du L."/>
            <person name="Sun Y."/>
            <person name="Zhan W."/>
            <person name="Jiang J."/>
            <person name="Wang Q."/>
            <person name="Zhang B."/>
            <person name="Ji P."/>
            <person name="Sakyi L.B."/>
            <person name="Cui X."/>
            <person name="Yuan T."/>
            <person name="Jiang B."/>
            <person name="Yang W."/>
            <person name="Lam T.T.-Y."/>
            <person name="Chang Q."/>
            <person name="Ding S."/>
            <person name="Wang X."/>
            <person name="Zhu J."/>
            <person name="Ruan X."/>
            <person name="Zhao L."/>
            <person name="Wei J."/>
            <person name="Que T."/>
            <person name="Du C."/>
            <person name="Cheng J."/>
            <person name="Dai P."/>
            <person name="Han X."/>
            <person name="Huang E."/>
            <person name="Gao Y."/>
            <person name="Liu J."/>
            <person name="Shao H."/>
            <person name="Ye R."/>
            <person name="Li L."/>
            <person name="Wei W."/>
            <person name="Wang X."/>
            <person name="Wang C."/>
            <person name="Yang T."/>
            <person name="Huo Q."/>
            <person name="Li W."/>
            <person name="Guo W."/>
            <person name="Chen H."/>
            <person name="Zhou L."/>
            <person name="Ni X."/>
            <person name="Tian J."/>
            <person name="Zhou Y."/>
            <person name="Sheng Y."/>
            <person name="Liu T."/>
            <person name="Pan Y."/>
            <person name="Xia L."/>
            <person name="Li J."/>
            <person name="Zhao F."/>
            <person name="Cao W."/>
        </authorList>
    </citation>
    <scope>NUCLEOTIDE SEQUENCE</scope>
    <source>
        <strain evidence="1">Hyas-2018</strain>
    </source>
</reference>
<gene>
    <name evidence="1" type="ORF">HPB50_000938</name>
</gene>
<comment type="caution">
    <text evidence="1">The sequence shown here is derived from an EMBL/GenBank/DDBJ whole genome shotgun (WGS) entry which is preliminary data.</text>
</comment>
<keyword evidence="2" id="KW-1185">Reference proteome</keyword>
<evidence type="ECO:0000313" key="1">
    <source>
        <dbReference type="EMBL" id="KAH6934798.1"/>
    </source>
</evidence>
<organism evidence="1 2">
    <name type="scientific">Hyalomma asiaticum</name>
    <name type="common">Tick</name>
    <dbReference type="NCBI Taxonomy" id="266040"/>
    <lineage>
        <taxon>Eukaryota</taxon>
        <taxon>Metazoa</taxon>
        <taxon>Ecdysozoa</taxon>
        <taxon>Arthropoda</taxon>
        <taxon>Chelicerata</taxon>
        <taxon>Arachnida</taxon>
        <taxon>Acari</taxon>
        <taxon>Parasitiformes</taxon>
        <taxon>Ixodida</taxon>
        <taxon>Ixodoidea</taxon>
        <taxon>Ixodidae</taxon>
        <taxon>Hyalomminae</taxon>
        <taxon>Hyalomma</taxon>
    </lineage>
</organism>
<accession>A0ACB7SIU9</accession>
<sequence length="600" mass="67100">MNSEDMTVLIERPTMSTEMWEALKRHIVHKREKKQQEAMERERELKRQQELEEVKRELAQLEKRLQDLKDEKHLYFEEEEVRRRALELAEARAAVAATHNYANTKCFASVCGQPGQPSYIQSDALAPYMMAIPQSTSTAGAYSSSLKRRQSPSPYLLSPDQADYQTSPLTYKPRLIAHGNQHIPHPTLASSSAEASRAYYGAHYNTSDNECPGSDVSGVPRYLETLGAAPGEESSGNASLCGSYAGAVVGMPLSGILTDYVGWQACFYFYGVFGAIWYVFWLWLSFEKPSRHPTITQAELIYIENSLGQVTQTAPTLKTTPWKNIFTSLPVYAIIVANFCRSWTFYLLIISQPMYFGQVFHFEVDKSGLLGALPHLCMTLVVPLGGQLADYLRTRQILSTTVVRKIFNCFGMEAVFLLVVGYTRSTPVAISALTLAVGFSGFAISGFNVNHLDIAPRYASILMGLSNGVGTLAGMLCPIVVEYITDKKIHGGDDASRWEKVFLIASLIHFGGVIFYGIFASGEKQPWAEPPREEEGPSWNPLENAFKEDAGANTTQQQQQQSFQRQTSYGATAETNFPVYETREERVQEPSRDAYDQRDF</sequence>
<evidence type="ECO:0000313" key="2">
    <source>
        <dbReference type="Proteomes" id="UP000821845"/>
    </source>
</evidence>
<dbReference type="Proteomes" id="UP000821845">
    <property type="component" value="Chromosome 3"/>
</dbReference>
<dbReference type="EMBL" id="CM023483">
    <property type="protein sequence ID" value="KAH6934798.1"/>
    <property type="molecule type" value="Genomic_DNA"/>
</dbReference>
<name>A0ACB7SIU9_HYAAI</name>